<comment type="caution">
    <text evidence="1">The sequence shown here is derived from an EMBL/GenBank/DDBJ whole genome shotgun (WGS) entry which is preliminary data.</text>
</comment>
<reference evidence="1" key="1">
    <citation type="journal article" date="2015" name="Nature">
        <title>Complex archaea that bridge the gap between prokaryotes and eukaryotes.</title>
        <authorList>
            <person name="Spang A."/>
            <person name="Saw J.H."/>
            <person name="Jorgensen S.L."/>
            <person name="Zaremba-Niedzwiedzka K."/>
            <person name="Martijn J."/>
            <person name="Lind A.E."/>
            <person name="van Eijk R."/>
            <person name="Schleper C."/>
            <person name="Guy L."/>
            <person name="Ettema T.J."/>
        </authorList>
    </citation>
    <scope>NUCLEOTIDE SEQUENCE</scope>
</reference>
<sequence length="42" mass="5002">MELKNIRFDLSKDLDDFKIVYADNNKRVGKNNDPKKKIHKVI</sequence>
<name>A0A0F9SPF2_9ZZZZ</name>
<dbReference type="EMBL" id="LAZR01000561">
    <property type="protein sequence ID" value="KKN64292.1"/>
    <property type="molecule type" value="Genomic_DNA"/>
</dbReference>
<protein>
    <submittedName>
        <fullName evidence="1">Uncharacterized protein</fullName>
    </submittedName>
</protein>
<accession>A0A0F9SPF2</accession>
<dbReference type="AlphaFoldDB" id="A0A0F9SPF2"/>
<evidence type="ECO:0000313" key="1">
    <source>
        <dbReference type="EMBL" id="KKN64292.1"/>
    </source>
</evidence>
<proteinExistence type="predicted"/>
<organism evidence="1">
    <name type="scientific">marine sediment metagenome</name>
    <dbReference type="NCBI Taxonomy" id="412755"/>
    <lineage>
        <taxon>unclassified sequences</taxon>
        <taxon>metagenomes</taxon>
        <taxon>ecological metagenomes</taxon>
    </lineage>
</organism>
<gene>
    <name evidence="1" type="ORF">LCGC14_0493370</name>
</gene>